<dbReference type="SUPFAM" id="SSF51445">
    <property type="entry name" value="(Trans)glycosidases"/>
    <property type="match status" value="1"/>
</dbReference>
<dbReference type="InterPro" id="IPR045857">
    <property type="entry name" value="O16G_dom_2"/>
</dbReference>
<evidence type="ECO:0000313" key="5">
    <source>
        <dbReference type="Proteomes" id="UP001055167"/>
    </source>
</evidence>
<feature type="region of interest" description="Disordered" evidence="2">
    <location>
        <begin position="372"/>
        <end position="398"/>
    </location>
</feature>
<dbReference type="Pfam" id="PF00128">
    <property type="entry name" value="Alpha-amylase"/>
    <property type="match status" value="1"/>
</dbReference>
<dbReference type="CDD" id="cd11331">
    <property type="entry name" value="AmyAc_OligoGlu_like"/>
    <property type="match status" value="1"/>
</dbReference>
<dbReference type="PANTHER" id="PTHR10357">
    <property type="entry name" value="ALPHA-AMYLASE FAMILY MEMBER"/>
    <property type="match status" value="1"/>
</dbReference>
<sequence>MHADVWWKAGTVYQVYPRSFQDTDGDGVGDLRGIAARLDYLAWLGVDALWLSPVCRSPMADYGYDVSDYRDIDPLFGTLADFDALVAEAHRRRLKVIMDFVPNHTSEEHPWFAESRSSRTNPRRDWYIWRDPGPGGGPPNNWISNFGGPAWTRDPATGQYYHHAFLREQPDLNWRNPAVRAAMADVLRFWLDRGVDGFRVDVIWHLIKDAAFRDNPPNPGYVAGEPEINRLIQLHSADQPEVMDVIAGMRAVLEEYDDRVLIGEIYLPLERLVAYYGVDLSGAHLPFNFQLIQTAWHAPTVAALVAEYEAALPEGGWPNWVLGNHDQPRIAARVGPAQARVAAVLLLTLRGTPTLYYGDEIGLGRVPVPPGRVRDPWERNEPGRGRDPARTPMQWDPGPRAGFSTAEPWLPLDPQAASRNVEIQRDDPASILTLYRRLLSLRREHPALSIGAHRPVEVRGDVLVYERVHADDVIRVLLNFGHEACFIPAGPEWRVLLSSASGRIGETRDGDRFALAGDEALVLVRVPDRSPG</sequence>
<comment type="caution">
    <text evidence="4">The sequence shown here is derived from an EMBL/GenBank/DDBJ whole genome shotgun (WGS) entry which is preliminary data.</text>
</comment>
<dbReference type="SUPFAM" id="SSF51011">
    <property type="entry name" value="Glycosyl hydrolase domain"/>
    <property type="match status" value="1"/>
</dbReference>
<evidence type="ECO:0000256" key="1">
    <source>
        <dbReference type="ARBA" id="ARBA00008061"/>
    </source>
</evidence>
<evidence type="ECO:0000313" key="4">
    <source>
        <dbReference type="EMBL" id="GJD50654.1"/>
    </source>
</evidence>
<reference evidence="4" key="1">
    <citation type="journal article" date="2021" name="Front. Microbiol.">
        <title>Comprehensive Comparative Genomics and Phenotyping of Methylobacterium Species.</title>
        <authorList>
            <person name="Alessa O."/>
            <person name="Ogura Y."/>
            <person name="Fujitani Y."/>
            <person name="Takami H."/>
            <person name="Hayashi T."/>
            <person name="Sahin N."/>
            <person name="Tani A."/>
        </authorList>
    </citation>
    <scope>NUCLEOTIDE SEQUENCE</scope>
    <source>
        <strain evidence="4">KCTC 52305</strain>
    </source>
</reference>
<organism evidence="4 5">
    <name type="scientific">Methylobacterium crusticola</name>
    <dbReference type="NCBI Taxonomy" id="1697972"/>
    <lineage>
        <taxon>Bacteria</taxon>
        <taxon>Pseudomonadati</taxon>
        <taxon>Pseudomonadota</taxon>
        <taxon>Alphaproteobacteria</taxon>
        <taxon>Hyphomicrobiales</taxon>
        <taxon>Methylobacteriaceae</taxon>
        <taxon>Methylobacterium</taxon>
    </lineage>
</organism>
<protein>
    <submittedName>
        <fullName evidence="4">Oligo-1,6-glucosidase</fullName>
    </submittedName>
</protein>
<dbReference type="Proteomes" id="UP001055167">
    <property type="component" value="Unassembled WGS sequence"/>
</dbReference>
<dbReference type="Gene3D" id="3.20.20.80">
    <property type="entry name" value="Glycosidases"/>
    <property type="match status" value="2"/>
</dbReference>
<feature type="domain" description="Glycosyl hydrolase family 13 catalytic" evidence="3">
    <location>
        <begin position="14"/>
        <end position="390"/>
    </location>
</feature>
<dbReference type="PANTHER" id="PTHR10357:SF179">
    <property type="entry name" value="NEUTRAL AND BASIC AMINO ACID TRANSPORT PROTEIN RBAT"/>
    <property type="match status" value="1"/>
</dbReference>
<dbReference type="RefSeq" id="WP_128562645.1">
    <property type="nucleotide sequence ID" value="NZ_BPQH01000010.1"/>
</dbReference>
<accession>A0ABQ4QZP6</accession>
<proteinExistence type="inferred from homology"/>
<keyword evidence="5" id="KW-1185">Reference proteome</keyword>
<evidence type="ECO:0000259" key="3">
    <source>
        <dbReference type="SMART" id="SM00642"/>
    </source>
</evidence>
<dbReference type="Gene3D" id="3.90.400.10">
    <property type="entry name" value="Oligo-1,6-glucosidase, Domain 2"/>
    <property type="match status" value="1"/>
</dbReference>
<evidence type="ECO:0000256" key="2">
    <source>
        <dbReference type="SAM" id="MobiDB-lite"/>
    </source>
</evidence>
<comment type="similarity">
    <text evidence="1">Belongs to the glycosyl hydrolase 13 family.</text>
</comment>
<feature type="compositionally biased region" description="Basic and acidic residues" evidence="2">
    <location>
        <begin position="372"/>
        <end position="389"/>
    </location>
</feature>
<dbReference type="EMBL" id="BPQH01000010">
    <property type="protein sequence ID" value="GJD50654.1"/>
    <property type="molecule type" value="Genomic_DNA"/>
</dbReference>
<reference evidence="4" key="2">
    <citation type="submission" date="2021-08" db="EMBL/GenBank/DDBJ databases">
        <authorList>
            <person name="Tani A."/>
            <person name="Ola A."/>
            <person name="Ogura Y."/>
            <person name="Katsura K."/>
            <person name="Hayashi T."/>
        </authorList>
    </citation>
    <scope>NUCLEOTIDE SEQUENCE</scope>
    <source>
        <strain evidence="4">KCTC 52305</strain>
    </source>
</reference>
<dbReference type="InterPro" id="IPR017853">
    <property type="entry name" value="GH"/>
</dbReference>
<dbReference type="SMART" id="SM00642">
    <property type="entry name" value="Aamy"/>
    <property type="match status" value="1"/>
</dbReference>
<gene>
    <name evidence="4" type="primary">malL_2</name>
    <name evidence="4" type="ORF">OPKNFCMD_3397</name>
</gene>
<dbReference type="InterPro" id="IPR006047">
    <property type="entry name" value="GH13_cat_dom"/>
</dbReference>
<name>A0ABQ4QZP6_9HYPH</name>